<feature type="non-terminal residue" evidence="2">
    <location>
        <position position="1"/>
    </location>
</feature>
<accession>A0A1A8CCR1</accession>
<organism evidence="2">
    <name type="scientific">Nothobranchius kadleci</name>
    <name type="common">African annual killifish</name>
    <dbReference type="NCBI Taxonomy" id="1051664"/>
    <lineage>
        <taxon>Eukaryota</taxon>
        <taxon>Metazoa</taxon>
        <taxon>Chordata</taxon>
        <taxon>Craniata</taxon>
        <taxon>Vertebrata</taxon>
        <taxon>Euteleostomi</taxon>
        <taxon>Actinopterygii</taxon>
        <taxon>Neopterygii</taxon>
        <taxon>Teleostei</taxon>
        <taxon>Neoteleostei</taxon>
        <taxon>Acanthomorphata</taxon>
        <taxon>Ovalentaria</taxon>
        <taxon>Atherinomorphae</taxon>
        <taxon>Cyprinodontiformes</taxon>
        <taxon>Nothobranchiidae</taxon>
        <taxon>Nothobranchius</taxon>
    </lineage>
</organism>
<proteinExistence type="predicted"/>
<protein>
    <submittedName>
        <fullName evidence="2">CA protein</fullName>
    </submittedName>
</protein>
<sequence length="224" mass="24363">GKRLKKSVTRVRRVSCYPTCTPPSSGDVQVLERWKAAANHLLSRAHNALQSMFVPHRGSSVPHSDGGGEDGLNDGRVKLHHHLGRQLGLFQLPQKVHPLLGLFDQGADGWLPPKVMCDGGSEEAEGVHSGDGGVRQDEGERWGCDFPEVHNHLHCLLSIELQVVAAAPVHQPFHLPPVGGLITVRDEPDEGGVVRKLDQFNGVMARGAAVCVQGEEQRRKYTAL</sequence>
<reference evidence="2" key="2">
    <citation type="submission" date="2016-06" db="EMBL/GenBank/DDBJ databases">
        <title>The genome of a short-lived fish provides insights into sex chromosome evolution and the genetic control of aging.</title>
        <authorList>
            <person name="Reichwald K."/>
            <person name="Felder M."/>
            <person name="Petzold A."/>
            <person name="Koch P."/>
            <person name="Groth M."/>
            <person name="Platzer M."/>
        </authorList>
    </citation>
    <scope>NUCLEOTIDE SEQUENCE</scope>
    <source>
        <tissue evidence="2">Brain</tissue>
    </source>
</reference>
<feature type="region of interest" description="Disordered" evidence="1">
    <location>
        <begin position="55"/>
        <end position="74"/>
    </location>
</feature>
<dbReference type="EMBL" id="HADZ01012604">
    <property type="protein sequence ID" value="SBP76545.1"/>
    <property type="molecule type" value="Transcribed_RNA"/>
</dbReference>
<name>A0A1A8CCR1_NOTKA</name>
<feature type="non-terminal residue" evidence="2">
    <location>
        <position position="224"/>
    </location>
</feature>
<evidence type="ECO:0000256" key="1">
    <source>
        <dbReference type="SAM" id="MobiDB-lite"/>
    </source>
</evidence>
<dbReference type="AlphaFoldDB" id="A0A1A8CCR1"/>
<reference evidence="2" key="1">
    <citation type="submission" date="2016-05" db="EMBL/GenBank/DDBJ databases">
        <authorList>
            <person name="Lavstsen T."/>
            <person name="Jespersen J.S."/>
        </authorList>
    </citation>
    <scope>NUCLEOTIDE SEQUENCE</scope>
    <source>
        <tissue evidence="2">Brain</tissue>
    </source>
</reference>
<gene>
    <name evidence="2" type="primary">Nfu_g_1_016000</name>
</gene>
<evidence type="ECO:0000313" key="2">
    <source>
        <dbReference type="EMBL" id="SBP76545.1"/>
    </source>
</evidence>